<dbReference type="InterPro" id="IPR001680">
    <property type="entry name" value="WD40_rpt"/>
</dbReference>
<evidence type="ECO:0000256" key="2">
    <source>
        <dbReference type="SAM" id="Phobius"/>
    </source>
</evidence>
<name>A0A518H9P5_9BACT</name>
<dbReference type="InterPro" id="IPR011044">
    <property type="entry name" value="Quino_amine_DH_bsu"/>
</dbReference>
<dbReference type="AlphaFoldDB" id="A0A518H9P5"/>
<dbReference type="SUPFAM" id="SSF50969">
    <property type="entry name" value="YVTN repeat-like/Quinoprotein amine dehydrogenase"/>
    <property type="match status" value="1"/>
</dbReference>
<evidence type="ECO:0000256" key="1">
    <source>
        <dbReference type="PROSITE-ProRule" id="PRU00221"/>
    </source>
</evidence>
<organism evidence="3 4">
    <name type="scientific">Tautonia plasticadhaerens</name>
    <dbReference type="NCBI Taxonomy" id="2527974"/>
    <lineage>
        <taxon>Bacteria</taxon>
        <taxon>Pseudomonadati</taxon>
        <taxon>Planctomycetota</taxon>
        <taxon>Planctomycetia</taxon>
        <taxon>Isosphaerales</taxon>
        <taxon>Isosphaeraceae</taxon>
        <taxon>Tautonia</taxon>
    </lineage>
</organism>
<feature type="transmembrane region" description="Helical" evidence="2">
    <location>
        <begin position="34"/>
        <end position="53"/>
    </location>
</feature>
<dbReference type="RefSeq" id="WP_197446404.1">
    <property type="nucleotide sequence ID" value="NZ_CP036426.1"/>
</dbReference>
<evidence type="ECO:0000313" key="4">
    <source>
        <dbReference type="Proteomes" id="UP000317835"/>
    </source>
</evidence>
<gene>
    <name evidence="3" type="ORF">ElP_55220</name>
</gene>
<dbReference type="Gene3D" id="2.130.10.10">
    <property type="entry name" value="YVTN repeat-like/Quinoprotein amine dehydrogenase"/>
    <property type="match status" value="1"/>
</dbReference>
<dbReference type="KEGG" id="tpla:ElP_55220"/>
<dbReference type="EMBL" id="CP036426">
    <property type="protein sequence ID" value="QDV37582.1"/>
    <property type="molecule type" value="Genomic_DNA"/>
</dbReference>
<feature type="repeat" description="WD" evidence="1">
    <location>
        <begin position="114"/>
        <end position="154"/>
    </location>
</feature>
<protein>
    <submittedName>
        <fullName evidence="3">Uncharacterized protein</fullName>
    </submittedName>
</protein>
<sequence>MRRFRFSIAAMLVVVLFVAVAVAALRQADALWDSALFSLALGLLALAVLVAVHRPGGRRAYWLGFALVGGAYLGASLVPPIEARLLTTRALVALDARMPGRDDLISSSVWTIGPGNRANALASVAFSPNGRILASGSQGSVRIWDVTTGKPIGGPGGTSEHFLRVGHTLVALLLAYLGGHFSRWLQSRRPDQEVQGQAPAASGT</sequence>
<dbReference type="PROSITE" id="PS50082">
    <property type="entry name" value="WD_REPEATS_2"/>
    <property type="match status" value="1"/>
</dbReference>
<keyword evidence="4" id="KW-1185">Reference proteome</keyword>
<feature type="transmembrane region" description="Helical" evidence="2">
    <location>
        <begin position="60"/>
        <end position="81"/>
    </location>
</feature>
<dbReference type="SMART" id="SM00320">
    <property type="entry name" value="WD40"/>
    <property type="match status" value="1"/>
</dbReference>
<proteinExistence type="predicted"/>
<dbReference type="InterPro" id="IPR015943">
    <property type="entry name" value="WD40/YVTN_repeat-like_dom_sf"/>
</dbReference>
<keyword evidence="2" id="KW-0472">Membrane</keyword>
<dbReference type="Proteomes" id="UP000317835">
    <property type="component" value="Chromosome"/>
</dbReference>
<keyword evidence="2" id="KW-0812">Transmembrane</keyword>
<reference evidence="3 4" key="1">
    <citation type="submission" date="2019-02" db="EMBL/GenBank/DDBJ databases">
        <title>Deep-cultivation of Planctomycetes and their phenomic and genomic characterization uncovers novel biology.</title>
        <authorList>
            <person name="Wiegand S."/>
            <person name="Jogler M."/>
            <person name="Boedeker C."/>
            <person name="Pinto D."/>
            <person name="Vollmers J."/>
            <person name="Rivas-Marin E."/>
            <person name="Kohn T."/>
            <person name="Peeters S.H."/>
            <person name="Heuer A."/>
            <person name="Rast P."/>
            <person name="Oberbeckmann S."/>
            <person name="Bunk B."/>
            <person name="Jeske O."/>
            <person name="Meyerdierks A."/>
            <person name="Storesund J.E."/>
            <person name="Kallscheuer N."/>
            <person name="Luecker S."/>
            <person name="Lage O.M."/>
            <person name="Pohl T."/>
            <person name="Merkel B.J."/>
            <person name="Hornburger P."/>
            <person name="Mueller R.-W."/>
            <person name="Bruemmer F."/>
            <person name="Labrenz M."/>
            <person name="Spormann A.M."/>
            <person name="Op den Camp H."/>
            <person name="Overmann J."/>
            <person name="Amann R."/>
            <person name="Jetten M.S.M."/>
            <person name="Mascher T."/>
            <person name="Medema M.H."/>
            <person name="Devos D.P."/>
            <person name="Kaster A.-K."/>
            <person name="Ovreas L."/>
            <person name="Rohde M."/>
            <person name="Galperin M.Y."/>
            <person name="Jogler C."/>
        </authorList>
    </citation>
    <scope>NUCLEOTIDE SEQUENCE [LARGE SCALE GENOMIC DNA]</scope>
    <source>
        <strain evidence="3 4">ElP</strain>
    </source>
</reference>
<keyword evidence="2" id="KW-1133">Transmembrane helix</keyword>
<accession>A0A518H9P5</accession>
<keyword evidence="1" id="KW-0853">WD repeat</keyword>
<dbReference type="Pfam" id="PF00400">
    <property type="entry name" value="WD40"/>
    <property type="match status" value="1"/>
</dbReference>
<evidence type="ECO:0000313" key="3">
    <source>
        <dbReference type="EMBL" id="QDV37582.1"/>
    </source>
</evidence>